<sequence>MTLPSWRNPSFGSMIRAALWLETEVGVGNAFRKTALREAFPDVAQIDRRVRDLRKHGWRIDTHREDPTLKQEEQRYVKKGAEVWIPGQAKGEPNSSLTAARRSKVLAEDSFLCRSCGVAAGDLYDDGVLSAQLDVARRKVQLPDGILDVQLVTECNRCRVGGRGTMIDLAEVISRVKSLSLLEQEIFASWVKEDRRKFSELDSLWGIYRALPAVSRDAVKQALGSGDTK</sequence>
<protein>
    <recommendedName>
        <fullName evidence="3">HNH endonuclease</fullName>
    </recommendedName>
</protein>
<comment type="caution">
    <text evidence="1">The sequence shown here is derived from an EMBL/GenBank/DDBJ whole genome shotgun (WGS) entry which is preliminary data.</text>
</comment>
<dbReference type="RefSeq" id="WP_184724925.1">
    <property type="nucleotide sequence ID" value="NZ_JACHIW010000001.1"/>
</dbReference>
<evidence type="ECO:0008006" key="3">
    <source>
        <dbReference type="Google" id="ProtNLM"/>
    </source>
</evidence>
<name>A0A840Q4R8_9PSEU</name>
<accession>A0A840Q4R8</accession>
<dbReference type="AlphaFoldDB" id="A0A840Q4R8"/>
<evidence type="ECO:0000313" key="2">
    <source>
        <dbReference type="Proteomes" id="UP000584374"/>
    </source>
</evidence>
<proteinExistence type="predicted"/>
<evidence type="ECO:0000313" key="1">
    <source>
        <dbReference type="EMBL" id="MBB5153728.1"/>
    </source>
</evidence>
<dbReference type="Proteomes" id="UP000584374">
    <property type="component" value="Unassembled WGS sequence"/>
</dbReference>
<reference evidence="1 2" key="1">
    <citation type="submission" date="2020-08" db="EMBL/GenBank/DDBJ databases">
        <title>Sequencing the genomes of 1000 actinobacteria strains.</title>
        <authorList>
            <person name="Klenk H.-P."/>
        </authorList>
    </citation>
    <scope>NUCLEOTIDE SEQUENCE [LARGE SCALE GENOMIC DNA]</scope>
    <source>
        <strain evidence="1 2">DSM 45584</strain>
    </source>
</reference>
<keyword evidence="2" id="KW-1185">Reference proteome</keyword>
<gene>
    <name evidence="1" type="ORF">BJ970_001262</name>
</gene>
<dbReference type="EMBL" id="JACHIW010000001">
    <property type="protein sequence ID" value="MBB5153728.1"/>
    <property type="molecule type" value="Genomic_DNA"/>
</dbReference>
<organism evidence="1 2">
    <name type="scientific">Saccharopolyspora phatthalungensis</name>
    <dbReference type="NCBI Taxonomy" id="664693"/>
    <lineage>
        <taxon>Bacteria</taxon>
        <taxon>Bacillati</taxon>
        <taxon>Actinomycetota</taxon>
        <taxon>Actinomycetes</taxon>
        <taxon>Pseudonocardiales</taxon>
        <taxon>Pseudonocardiaceae</taxon>
        <taxon>Saccharopolyspora</taxon>
    </lineage>
</organism>